<accession>A0A2J6TMM6</accession>
<feature type="transmembrane region" description="Helical" evidence="1">
    <location>
        <begin position="195"/>
        <end position="218"/>
    </location>
</feature>
<reference evidence="2 3" key="1">
    <citation type="submission" date="2016-04" db="EMBL/GenBank/DDBJ databases">
        <title>A degradative enzymes factory behind the ericoid mycorrhizal symbiosis.</title>
        <authorList>
            <consortium name="DOE Joint Genome Institute"/>
            <person name="Martino E."/>
            <person name="Morin E."/>
            <person name="Grelet G."/>
            <person name="Kuo A."/>
            <person name="Kohler A."/>
            <person name="Daghino S."/>
            <person name="Barry K."/>
            <person name="Choi C."/>
            <person name="Cichocki N."/>
            <person name="Clum A."/>
            <person name="Copeland A."/>
            <person name="Hainaut M."/>
            <person name="Haridas S."/>
            <person name="Labutti K."/>
            <person name="Lindquist E."/>
            <person name="Lipzen A."/>
            <person name="Khouja H.-R."/>
            <person name="Murat C."/>
            <person name="Ohm R."/>
            <person name="Olson A."/>
            <person name="Spatafora J."/>
            <person name="Veneault-Fourrey C."/>
            <person name="Henrissat B."/>
            <person name="Grigoriev I."/>
            <person name="Martin F."/>
            <person name="Perotto S."/>
        </authorList>
    </citation>
    <scope>NUCLEOTIDE SEQUENCE [LARGE SCALE GENOMIC DNA]</scope>
    <source>
        <strain evidence="2 3">E</strain>
    </source>
</reference>
<dbReference type="STRING" id="1095630.A0A2J6TMM6"/>
<name>A0A2J6TMM6_9HELO</name>
<dbReference type="EMBL" id="KZ613769">
    <property type="protein sequence ID" value="PMD64276.1"/>
    <property type="molecule type" value="Genomic_DNA"/>
</dbReference>
<feature type="transmembrane region" description="Helical" evidence="1">
    <location>
        <begin position="45"/>
        <end position="66"/>
    </location>
</feature>
<evidence type="ECO:0000313" key="3">
    <source>
        <dbReference type="Proteomes" id="UP000235371"/>
    </source>
</evidence>
<keyword evidence="3" id="KW-1185">Reference proteome</keyword>
<dbReference type="Proteomes" id="UP000235371">
    <property type="component" value="Unassembled WGS sequence"/>
</dbReference>
<organism evidence="2 3">
    <name type="scientific">Hyaloscypha bicolor E</name>
    <dbReference type="NCBI Taxonomy" id="1095630"/>
    <lineage>
        <taxon>Eukaryota</taxon>
        <taxon>Fungi</taxon>
        <taxon>Dikarya</taxon>
        <taxon>Ascomycota</taxon>
        <taxon>Pezizomycotina</taxon>
        <taxon>Leotiomycetes</taxon>
        <taxon>Helotiales</taxon>
        <taxon>Hyaloscyphaceae</taxon>
        <taxon>Hyaloscypha</taxon>
        <taxon>Hyaloscypha bicolor</taxon>
    </lineage>
</organism>
<dbReference type="InParanoid" id="A0A2J6TMM6"/>
<keyword evidence="1" id="KW-0812">Transmembrane</keyword>
<keyword evidence="1" id="KW-1133">Transmembrane helix</keyword>
<dbReference type="GeneID" id="36596397"/>
<evidence type="ECO:0000256" key="1">
    <source>
        <dbReference type="SAM" id="Phobius"/>
    </source>
</evidence>
<proteinExistence type="predicted"/>
<sequence>MSSPTVDNQNFANNLFTDIAPLLVLFGDETTKQFLSTSMGWADNMLLAICPIGIMTIIISAIRISGNTFLKSVISRARDSADEEEKELLSSTSATVREIWDGHRVVRQTGEPTTLELILISNWKEPKPEGYQRPPFKNALNPLDEVLYAVSGSKLGLDDPYRGTVNPDVRRLISGKAPPNLTLNIAHAVPAQRKVVFSVCLGILIQVAMIVVNAIAVYHLHWLRAGRAVASYGFPSGRLEQSALLLECHCVPEQFSVVRQQIFYAHSNSNPHRGERDRVANLPAYLIFTDESNPQIKISRRIWPWIENDDNKMEPSKIEGRENQSNISEIERGEKRSVASKVEKQMIKSKMEIKETFLTILGTLLALFGFFCQNIGTRELHWSAAVLQLGGTVTVSFLRALLRRHVGRTPDPLPIPMRMLTGAGASQLALCLEGLDEKTVKPLGCYMLSEKPYQLEDARHHIYPPNDETLRSPKMVHELLERTRQDSFEPETDFDCTRTLRILNMQSTLTQYEPDLDDIAGIASRLFLLITTTPQEGTAPPFTMGLDRILGHAKDGISGKQMQDDLMSWMGKAYDITLQEQGNPKTASVTGLDSSELHRHPTLGLRFRDLFDI</sequence>
<dbReference type="RefSeq" id="XP_024741180.1">
    <property type="nucleotide sequence ID" value="XM_024888321.1"/>
</dbReference>
<evidence type="ECO:0000313" key="2">
    <source>
        <dbReference type="EMBL" id="PMD64276.1"/>
    </source>
</evidence>
<gene>
    <name evidence="2" type="ORF">K444DRAFT_714174</name>
</gene>
<dbReference type="AlphaFoldDB" id="A0A2J6TMM6"/>
<protein>
    <submittedName>
        <fullName evidence="2">Uncharacterized protein</fullName>
    </submittedName>
</protein>
<dbReference type="OrthoDB" id="341259at2759"/>
<keyword evidence="1" id="KW-0472">Membrane</keyword>